<dbReference type="OrthoDB" id="3064439at2759"/>
<name>A0A9Q3FRR5_9BASI</name>
<gene>
    <name evidence="2" type="ORF">O181_082428</name>
</gene>
<dbReference type="Proteomes" id="UP000765509">
    <property type="component" value="Unassembled WGS sequence"/>
</dbReference>
<reference evidence="2" key="1">
    <citation type="submission" date="2021-03" db="EMBL/GenBank/DDBJ databases">
        <title>Draft genome sequence of rust myrtle Austropuccinia psidii MF-1, a brazilian biotype.</title>
        <authorList>
            <person name="Quecine M.C."/>
            <person name="Pachon D.M.R."/>
            <person name="Bonatelli M.L."/>
            <person name="Correr F.H."/>
            <person name="Franceschini L.M."/>
            <person name="Leite T.F."/>
            <person name="Margarido G.R.A."/>
            <person name="Almeida C.A."/>
            <person name="Ferrarezi J.A."/>
            <person name="Labate C.A."/>
        </authorList>
    </citation>
    <scope>NUCLEOTIDE SEQUENCE</scope>
    <source>
        <strain evidence="2">MF-1</strain>
    </source>
</reference>
<dbReference type="InterPro" id="IPR056924">
    <property type="entry name" value="SH3_Tf2-1"/>
</dbReference>
<evidence type="ECO:0000259" key="1">
    <source>
        <dbReference type="Pfam" id="PF24626"/>
    </source>
</evidence>
<sequence>MEDSFSHAKDKWDKSHTTSELKVGDLILLSTTKFNNIKGLKKLKDSFAGTFAIKTLNGKNAVEVELSEEKSNKHTTFPVSLIKPHKAGDSERFSLRNNVSQNLPPVGTSFTNRITKILKEIKERTKKVREYLLRYSYPSFEDEWFKEKELPEATKLLRGFRHTKNRYIKN</sequence>
<proteinExistence type="predicted"/>
<dbReference type="AlphaFoldDB" id="A0A9Q3FRR5"/>
<evidence type="ECO:0000313" key="3">
    <source>
        <dbReference type="Proteomes" id="UP000765509"/>
    </source>
</evidence>
<protein>
    <recommendedName>
        <fullName evidence="1">Tf2-1-like SH3-like domain-containing protein</fullName>
    </recommendedName>
</protein>
<feature type="domain" description="Tf2-1-like SH3-like" evidence="1">
    <location>
        <begin position="24"/>
        <end position="85"/>
    </location>
</feature>
<dbReference type="Pfam" id="PF24626">
    <property type="entry name" value="SH3_Tf2-1"/>
    <property type="match status" value="1"/>
</dbReference>
<keyword evidence="3" id="KW-1185">Reference proteome</keyword>
<evidence type="ECO:0000313" key="2">
    <source>
        <dbReference type="EMBL" id="MBW0542713.1"/>
    </source>
</evidence>
<comment type="caution">
    <text evidence="2">The sequence shown here is derived from an EMBL/GenBank/DDBJ whole genome shotgun (WGS) entry which is preliminary data.</text>
</comment>
<dbReference type="EMBL" id="AVOT02047414">
    <property type="protein sequence ID" value="MBW0542713.1"/>
    <property type="molecule type" value="Genomic_DNA"/>
</dbReference>
<organism evidence="2 3">
    <name type="scientific">Austropuccinia psidii MF-1</name>
    <dbReference type="NCBI Taxonomy" id="1389203"/>
    <lineage>
        <taxon>Eukaryota</taxon>
        <taxon>Fungi</taxon>
        <taxon>Dikarya</taxon>
        <taxon>Basidiomycota</taxon>
        <taxon>Pucciniomycotina</taxon>
        <taxon>Pucciniomycetes</taxon>
        <taxon>Pucciniales</taxon>
        <taxon>Sphaerophragmiaceae</taxon>
        <taxon>Austropuccinia</taxon>
    </lineage>
</organism>
<accession>A0A9Q3FRR5</accession>